<dbReference type="InterPro" id="IPR004182">
    <property type="entry name" value="GRAM"/>
</dbReference>
<proteinExistence type="inferred from homology"/>
<evidence type="ECO:0000259" key="2">
    <source>
        <dbReference type="SMART" id="SM00568"/>
    </source>
</evidence>
<dbReference type="Gene3D" id="2.30.29.30">
    <property type="entry name" value="Pleckstrin-homology domain (PH domain)/Phosphotyrosine-binding domain (PTB)"/>
    <property type="match status" value="1"/>
</dbReference>
<protein>
    <recommendedName>
        <fullName evidence="2">GRAM domain-containing protein</fullName>
    </recommendedName>
</protein>
<feature type="domain" description="GRAM" evidence="2">
    <location>
        <begin position="95"/>
        <end position="175"/>
    </location>
</feature>
<dbReference type="PANTHER" id="PTHR31969">
    <property type="entry name" value="GEM-LIKE PROTEIN 2"/>
    <property type="match status" value="1"/>
</dbReference>
<comment type="similarity">
    <text evidence="1">Belongs to the GEM family.</text>
</comment>
<reference evidence="3 4" key="1">
    <citation type="journal article" date="2021" name="Comput. Struct. Biotechnol. J.">
        <title>De novo genome assembly of the potent medicinal plant Rehmannia glutinosa using nanopore technology.</title>
        <authorList>
            <person name="Ma L."/>
            <person name="Dong C."/>
            <person name="Song C."/>
            <person name="Wang X."/>
            <person name="Zheng X."/>
            <person name="Niu Y."/>
            <person name="Chen S."/>
            <person name="Feng W."/>
        </authorList>
    </citation>
    <scope>NUCLEOTIDE SEQUENCE [LARGE SCALE GENOMIC DNA]</scope>
    <source>
        <strain evidence="3">DH-2019</strain>
    </source>
</reference>
<gene>
    <name evidence="3" type="ORF">DH2020_043774</name>
</gene>
<accession>A0ABR0UIQ3</accession>
<evidence type="ECO:0000313" key="4">
    <source>
        <dbReference type="Proteomes" id="UP001318860"/>
    </source>
</evidence>
<dbReference type="EMBL" id="JABTTQ020002712">
    <property type="protein sequence ID" value="KAK6122488.1"/>
    <property type="molecule type" value="Genomic_DNA"/>
</dbReference>
<comment type="caution">
    <text evidence="3">The sequence shown here is derived from an EMBL/GenBank/DDBJ whole genome shotgun (WGS) entry which is preliminary data.</text>
</comment>
<dbReference type="Pfam" id="PF02893">
    <property type="entry name" value="GRAM"/>
    <property type="match status" value="1"/>
</dbReference>
<dbReference type="Proteomes" id="UP001318860">
    <property type="component" value="Unassembled WGS sequence"/>
</dbReference>
<dbReference type="SMART" id="SM00568">
    <property type="entry name" value="GRAM"/>
    <property type="match status" value="1"/>
</dbReference>
<dbReference type="InterPro" id="IPR037848">
    <property type="entry name" value="GEM-like"/>
</dbReference>
<evidence type="ECO:0000256" key="1">
    <source>
        <dbReference type="ARBA" id="ARBA00009414"/>
    </source>
</evidence>
<sequence length="217" mass="24694">MEVQHRKSRLGNKNLHKEHAIGIPISSAEYEIIFKSSTNALLPDPASQYQLMPSPSKHYSKNNIRHMKLGPKLSETVKGKLSLGARILQVGGVEKVFKQKFSINREDEKLLKASQCYLSTTAGPIAGLLFISNDRVAFCSERSIKVSSPTGKLVKLHYKVMIPLRKIKRAIESENVKKPTQKYVQIVTEDNFEFWFMGFLNHQTTLKYLQQAIHQAR</sequence>
<name>A0ABR0UIQ3_REHGL</name>
<evidence type="ECO:0000313" key="3">
    <source>
        <dbReference type="EMBL" id="KAK6122488.1"/>
    </source>
</evidence>
<keyword evidence="4" id="KW-1185">Reference proteome</keyword>
<dbReference type="InterPro" id="IPR011993">
    <property type="entry name" value="PH-like_dom_sf"/>
</dbReference>
<organism evidence="3 4">
    <name type="scientific">Rehmannia glutinosa</name>
    <name type="common">Chinese foxglove</name>
    <dbReference type="NCBI Taxonomy" id="99300"/>
    <lineage>
        <taxon>Eukaryota</taxon>
        <taxon>Viridiplantae</taxon>
        <taxon>Streptophyta</taxon>
        <taxon>Embryophyta</taxon>
        <taxon>Tracheophyta</taxon>
        <taxon>Spermatophyta</taxon>
        <taxon>Magnoliopsida</taxon>
        <taxon>eudicotyledons</taxon>
        <taxon>Gunneridae</taxon>
        <taxon>Pentapetalae</taxon>
        <taxon>asterids</taxon>
        <taxon>lamiids</taxon>
        <taxon>Lamiales</taxon>
        <taxon>Orobanchaceae</taxon>
        <taxon>Rehmannieae</taxon>
        <taxon>Rehmannia</taxon>
    </lineage>
</organism>